<accession>M7B904</accession>
<evidence type="ECO:0000313" key="2">
    <source>
        <dbReference type="Proteomes" id="UP000031443"/>
    </source>
</evidence>
<protein>
    <submittedName>
        <fullName evidence="1">Uncharacterized protein</fullName>
    </submittedName>
</protein>
<sequence>MASRKKSNLPPMIDSRFTEKDLNDIFTFEFEKPKLGLLGKAKKKSAMCKVAKEVNGELKPCSFKTSEASAVKSFNLWWHVKCNYPENYAALVIKKAQKDEAKQKADAAK</sequence>
<organism evidence="1 2">
    <name type="scientific">Chelonia mydas</name>
    <name type="common">Green sea-turtle</name>
    <name type="synonym">Chelonia agassizi</name>
    <dbReference type="NCBI Taxonomy" id="8469"/>
    <lineage>
        <taxon>Eukaryota</taxon>
        <taxon>Metazoa</taxon>
        <taxon>Chordata</taxon>
        <taxon>Craniata</taxon>
        <taxon>Vertebrata</taxon>
        <taxon>Euteleostomi</taxon>
        <taxon>Archelosauria</taxon>
        <taxon>Testudinata</taxon>
        <taxon>Testudines</taxon>
        <taxon>Cryptodira</taxon>
        <taxon>Durocryptodira</taxon>
        <taxon>Americhelydia</taxon>
        <taxon>Chelonioidea</taxon>
        <taxon>Cheloniidae</taxon>
        <taxon>Chelonia</taxon>
    </lineage>
</organism>
<keyword evidence="2" id="KW-1185">Reference proteome</keyword>
<proteinExistence type="predicted"/>
<dbReference type="EMBL" id="KB535353">
    <property type="protein sequence ID" value="EMP33629.1"/>
    <property type="molecule type" value="Genomic_DNA"/>
</dbReference>
<dbReference type="AlphaFoldDB" id="M7B904"/>
<reference evidence="2" key="1">
    <citation type="journal article" date="2013" name="Nat. Genet.">
        <title>The draft genomes of soft-shell turtle and green sea turtle yield insights into the development and evolution of the turtle-specific body plan.</title>
        <authorList>
            <person name="Wang Z."/>
            <person name="Pascual-Anaya J."/>
            <person name="Zadissa A."/>
            <person name="Li W."/>
            <person name="Niimura Y."/>
            <person name="Huang Z."/>
            <person name="Li C."/>
            <person name="White S."/>
            <person name="Xiong Z."/>
            <person name="Fang D."/>
            <person name="Wang B."/>
            <person name="Ming Y."/>
            <person name="Chen Y."/>
            <person name="Zheng Y."/>
            <person name="Kuraku S."/>
            <person name="Pignatelli M."/>
            <person name="Herrero J."/>
            <person name="Beal K."/>
            <person name="Nozawa M."/>
            <person name="Li Q."/>
            <person name="Wang J."/>
            <person name="Zhang H."/>
            <person name="Yu L."/>
            <person name="Shigenobu S."/>
            <person name="Wang J."/>
            <person name="Liu J."/>
            <person name="Flicek P."/>
            <person name="Searle S."/>
            <person name="Wang J."/>
            <person name="Kuratani S."/>
            <person name="Yin Y."/>
            <person name="Aken B."/>
            <person name="Zhang G."/>
            <person name="Irie N."/>
        </authorList>
    </citation>
    <scope>NUCLEOTIDE SEQUENCE [LARGE SCALE GENOMIC DNA]</scope>
</reference>
<name>M7B904_CHEMY</name>
<evidence type="ECO:0000313" key="1">
    <source>
        <dbReference type="EMBL" id="EMP33629.1"/>
    </source>
</evidence>
<dbReference type="Proteomes" id="UP000031443">
    <property type="component" value="Unassembled WGS sequence"/>
</dbReference>
<gene>
    <name evidence="1" type="ORF">UY3_09160</name>
</gene>